<evidence type="ECO:0000256" key="1">
    <source>
        <dbReference type="SAM" id="MobiDB-lite"/>
    </source>
</evidence>
<reference evidence="2" key="1">
    <citation type="journal article" date="2021" name="Genome Biol. Evol.">
        <title>A High-Quality Reference Genome for a Parasitic Bivalve with Doubly Uniparental Inheritance (Bivalvia: Unionida).</title>
        <authorList>
            <person name="Smith C.H."/>
        </authorList>
    </citation>
    <scope>NUCLEOTIDE SEQUENCE</scope>
    <source>
        <strain evidence="2">CHS0354</strain>
    </source>
</reference>
<proteinExistence type="predicted"/>
<protein>
    <submittedName>
        <fullName evidence="2">Uncharacterized protein</fullName>
    </submittedName>
</protein>
<keyword evidence="3" id="KW-1185">Reference proteome</keyword>
<feature type="region of interest" description="Disordered" evidence="1">
    <location>
        <begin position="32"/>
        <end position="87"/>
    </location>
</feature>
<gene>
    <name evidence="2" type="ORF">CHS0354_018450</name>
</gene>
<comment type="caution">
    <text evidence="2">The sequence shown here is derived from an EMBL/GenBank/DDBJ whole genome shotgun (WGS) entry which is preliminary data.</text>
</comment>
<evidence type="ECO:0000313" key="2">
    <source>
        <dbReference type="EMBL" id="KAK3606856.1"/>
    </source>
</evidence>
<reference evidence="2" key="2">
    <citation type="journal article" date="2021" name="Genome Biol. Evol.">
        <title>Developing a high-quality reference genome for a parasitic bivalve with doubly uniparental inheritance (Bivalvia: Unionida).</title>
        <authorList>
            <person name="Smith C.H."/>
        </authorList>
    </citation>
    <scope>NUCLEOTIDE SEQUENCE</scope>
    <source>
        <strain evidence="2">CHS0354</strain>
        <tissue evidence="2">Mantle</tissue>
    </source>
</reference>
<dbReference type="AlphaFoldDB" id="A0AAE0W9Y3"/>
<dbReference type="EMBL" id="JAEAOA010001141">
    <property type="protein sequence ID" value="KAK3606856.1"/>
    <property type="molecule type" value="Genomic_DNA"/>
</dbReference>
<dbReference type="Proteomes" id="UP001195483">
    <property type="component" value="Unassembled WGS sequence"/>
</dbReference>
<organism evidence="2 3">
    <name type="scientific">Potamilus streckersoni</name>
    <dbReference type="NCBI Taxonomy" id="2493646"/>
    <lineage>
        <taxon>Eukaryota</taxon>
        <taxon>Metazoa</taxon>
        <taxon>Spiralia</taxon>
        <taxon>Lophotrochozoa</taxon>
        <taxon>Mollusca</taxon>
        <taxon>Bivalvia</taxon>
        <taxon>Autobranchia</taxon>
        <taxon>Heteroconchia</taxon>
        <taxon>Palaeoheterodonta</taxon>
        <taxon>Unionida</taxon>
        <taxon>Unionoidea</taxon>
        <taxon>Unionidae</taxon>
        <taxon>Ambleminae</taxon>
        <taxon>Lampsilini</taxon>
        <taxon>Potamilus</taxon>
    </lineage>
</organism>
<feature type="compositionally biased region" description="Basic and acidic residues" evidence="1">
    <location>
        <begin position="60"/>
        <end position="69"/>
    </location>
</feature>
<reference evidence="2" key="3">
    <citation type="submission" date="2023-05" db="EMBL/GenBank/DDBJ databases">
        <authorList>
            <person name="Smith C.H."/>
        </authorList>
    </citation>
    <scope>NUCLEOTIDE SEQUENCE</scope>
    <source>
        <strain evidence="2">CHS0354</strain>
        <tissue evidence="2">Mantle</tissue>
    </source>
</reference>
<name>A0AAE0W9Y3_9BIVA</name>
<accession>A0AAE0W9Y3</accession>
<sequence>MMSITTPAITRYTANGNRLTLGRIRIKNFIDRNANRKDSTNPAANAGTSEAERRLHRNNKREISRRFKSDTGNQSADHTGTGARHTGYQRQALKNTDGQCLPECDAFAAFRVRMCQAFSKYHHRTADNQCHGYRMHIEEGFADRFIKQKAREQYRQHRRRHDRIGKALSAVSCFLNLPGAGISCLNCSGYRNSAPLMAPN</sequence>
<evidence type="ECO:0000313" key="3">
    <source>
        <dbReference type="Proteomes" id="UP001195483"/>
    </source>
</evidence>